<evidence type="ECO:0000313" key="3">
    <source>
        <dbReference type="EMBL" id="KAF2666843.1"/>
    </source>
</evidence>
<dbReference type="Proteomes" id="UP000799302">
    <property type="component" value="Unassembled WGS sequence"/>
</dbReference>
<feature type="transmembrane region" description="Helical" evidence="1">
    <location>
        <begin position="82"/>
        <end position="104"/>
    </location>
</feature>
<evidence type="ECO:0000256" key="1">
    <source>
        <dbReference type="SAM" id="Phobius"/>
    </source>
</evidence>
<dbReference type="EMBL" id="MU004238">
    <property type="protein sequence ID" value="KAF2666843.1"/>
    <property type="molecule type" value="Genomic_DNA"/>
</dbReference>
<feature type="transmembrane region" description="Helical" evidence="1">
    <location>
        <begin position="42"/>
        <end position="62"/>
    </location>
</feature>
<dbReference type="InterPro" id="IPR050879">
    <property type="entry name" value="Acyltransferase_3"/>
</dbReference>
<dbReference type="Pfam" id="PF01757">
    <property type="entry name" value="Acyl_transf_3"/>
    <property type="match status" value="1"/>
</dbReference>
<keyword evidence="1" id="KW-0812">Transmembrane</keyword>
<protein>
    <recommendedName>
        <fullName evidence="2">Acyltransferase 3 domain-containing protein</fullName>
    </recommendedName>
</protein>
<dbReference type="GO" id="GO:0016747">
    <property type="term" value="F:acyltransferase activity, transferring groups other than amino-acyl groups"/>
    <property type="evidence" value="ECO:0007669"/>
    <property type="project" value="InterPro"/>
</dbReference>
<gene>
    <name evidence="3" type="ORF">BT63DRAFT_320653</name>
</gene>
<dbReference type="PANTHER" id="PTHR23028">
    <property type="entry name" value="ACETYLTRANSFERASE"/>
    <property type="match status" value="1"/>
</dbReference>
<keyword evidence="1" id="KW-1133">Transmembrane helix</keyword>
<dbReference type="PANTHER" id="PTHR23028:SF134">
    <property type="entry name" value="PUTATIVE (AFU_ORTHOLOGUE AFUA_4G08520)-RELATED"/>
    <property type="match status" value="1"/>
</dbReference>
<organism evidence="3 4">
    <name type="scientific">Microthyrium microscopicum</name>
    <dbReference type="NCBI Taxonomy" id="703497"/>
    <lineage>
        <taxon>Eukaryota</taxon>
        <taxon>Fungi</taxon>
        <taxon>Dikarya</taxon>
        <taxon>Ascomycota</taxon>
        <taxon>Pezizomycotina</taxon>
        <taxon>Dothideomycetes</taxon>
        <taxon>Dothideomycetes incertae sedis</taxon>
        <taxon>Microthyriales</taxon>
        <taxon>Microthyriaceae</taxon>
        <taxon>Microthyrium</taxon>
    </lineage>
</organism>
<evidence type="ECO:0000259" key="2">
    <source>
        <dbReference type="Pfam" id="PF01757"/>
    </source>
</evidence>
<keyword evidence="1" id="KW-0472">Membrane</keyword>
<feature type="transmembrane region" description="Helical" evidence="1">
    <location>
        <begin position="437"/>
        <end position="460"/>
    </location>
</feature>
<dbReference type="OrthoDB" id="5819582at2759"/>
<proteinExistence type="predicted"/>
<accession>A0A6A6U6C6</accession>
<dbReference type="AlphaFoldDB" id="A0A6A6U6C6"/>
<evidence type="ECO:0000313" key="4">
    <source>
        <dbReference type="Proteomes" id="UP000799302"/>
    </source>
</evidence>
<feature type="domain" description="Acyltransferase 3" evidence="2">
    <location>
        <begin position="39"/>
        <end position="453"/>
    </location>
</feature>
<keyword evidence="4" id="KW-1185">Reference proteome</keyword>
<name>A0A6A6U6C6_9PEZI</name>
<dbReference type="InterPro" id="IPR002656">
    <property type="entry name" value="Acyl_transf_3_dom"/>
</dbReference>
<sequence length="484" mass="55552">MPSTGEATRKLFCCLVPSYLQPRRDALDKPPLKLHATSCLDGLRGVAALIVFIFHILFSYTAFHDFGYGQSPDQKYVFQLPIIRVLYAGHAMVVVFFVVGGYVFSIKPLKLIHSGQKLSFLDALVSSVFRRAIRLYMPAVIATFLTMLTVYCGLWEFPRQFITEDRSIIWYPDNHLERSGTFTSQLLDWVHETKLLSNVFTYYNNGFLFPYYPHYDPHLWTVPIEFRSSMLLALSLLGLSRCRPPLRVTLSLGTILYCILWDRWELVCFLSGSLLCYIDITTSAVVQSYRADHNEKDITLDMETLLPQKEPPGFQQEPTLPRIKRYALLFFAGLYLLSAPPLEMSSTPGYMWLSHLVPSTYTDPKRFPHTIGALLLTFALTRSPILRQPFETAAAQYLGKISFSLYIVHGPLIHMVGYSVTPVMWRYVIGMETQWQWVTGLFLGSCVLAVVVAIVADWFWRIVEGTSITWAKKFEDWCFEESQR</sequence>
<feature type="transmembrane region" description="Helical" evidence="1">
    <location>
        <begin position="135"/>
        <end position="157"/>
    </location>
</feature>
<reference evidence="3" key="1">
    <citation type="journal article" date="2020" name="Stud. Mycol.">
        <title>101 Dothideomycetes genomes: a test case for predicting lifestyles and emergence of pathogens.</title>
        <authorList>
            <person name="Haridas S."/>
            <person name="Albert R."/>
            <person name="Binder M."/>
            <person name="Bloem J."/>
            <person name="Labutti K."/>
            <person name="Salamov A."/>
            <person name="Andreopoulos B."/>
            <person name="Baker S."/>
            <person name="Barry K."/>
            <person name="Bills G."/>
            <person name="Bluhm B."/>
            <person name="Cannon C."/>
            <person name="Castanera R."/>
            <person name="Culley D."/>
            <person name="Daum C."/>
            <person name="Ezra D."/>
            <person name="Gonzalez J."/>
            <person name="Henrissat B."/>
            <person name="Kuo A."/>
            <person name="Liang C."/>
            <person name="Lipzen A."/>
            <person name="Lutzoni F."/>
            <person name="Magnuson J."/>
            <person name="Mondo S."/>
            <person name="Nolan M."/>
            <person name="Ohm R."/>
            <person name="Pangilinan J."/>
            <person name="Park H.-J."/>
            <person name="Ramirez L."/>
            <person name="Alfaro M."/>
            <person name="Sun H."/>
            <person name="Tritt A."/>
            <person name="Yoshinaga Y."/>
            <person name="Zwiers L.-H."/>
            <person name="Turgeon B."/>
            <person name="Goodwin S."/>
            <person name="Spatafora J."/>
            <person name="Crous P."/>
            <person name="Grigoriev I."/>
        </authorList>
    </citation>
    <scope>NUCLEOTIDE SEQUENCE</scope>
    <source>
        <strain evidence="3">CBS 115976</strain>
    </source>
</reference>